<dbReference type="Pfam" id="PF05000">
    <property type="entry name" value="RNA_pol_Rpb1_4"/>
    <property type="match status" value="1"/>
</dbReference>
<dbReference type="Pfam" id="PF04983">
    <property type="entry name" value="RNA_pol_Rpb1_3"/>
    <property type="match status" value="1"/>
</dbReference>
<evidence type="ECO:0000256" key="12">
    <source>
        <dbReference type="RuleBase" id="RU004279"/>
    </source>
</evidence>
<dbReference type="Pfam" id="PF00623">
    <property type="entry name" value="RNA_pol_Rpb1_2"/>
    <property type="match status" value="1"/>
</dbReference>
<dbReference type="SUPFAM" id="SSF64484">
    <property type="entry name" value="beta and beta-prime subunits of DNA dependent RNA-polymerase"/>
    <property type="match status" value="1"/>
</dbReference>
<dbReference type="Pfam" id="PF01323">
    <property type="entry name" value="DSBA"/>
    <property type="match status" value="1"/>
</dbReference>
<dbReference type="Gene3D" id="3.30.70.2850">
    <property type="match status" value="1"/>
</dbReference>
<dbReference type="CDD" id="cd01435">
    <property type="entry name" value="RNAP_I_RPA1_N"/>
    <property type="match status" value="1"/>
</dbReference>
<evidence type="ECO:0000256" key="11">
    <source>
        <dbReference type="ARBA" id="ARBA00048552"/>
    </source>
</evidence>
<evidence type="ECO:0000256" key="4">
    <source>
        <dbReference type="ARBA" id="ARBA00022679"/>
    </source>
</evidence>
<evidence type="ECO:0000256" key="1">
    <source>
        <dbReference type="ARBA" id="ARBA00004123"/>
    </source>
</evidence>
<feature type="domain" description="RNA polymerase N-terminal" evidence="14">
    <location>
        <begin position="375"/>
        <end position="705"/>
    </location>
</feature>
<accession>A0ABR0G6G3</accession>
<dbReference type="InterPro" id="IPR006592">
    <property type="entry name" value="RNA_pol_N"/>
</dbReference>
<evidence type="ECO:0000256" key="5">
    <source>
        <dbReference type="ARBA" id="ARBA00022695"/>
    </source>
</evidence>
<sequence length="1920" mass="213160">MNISQPVSSTLDSVDFQFLTSDEIRAVSVKRIENPVTFDTLLNPVPGGLYDPALGSWGDAPCRTCGLNQAQCPGHPGHIELAVPCYHPVFMDQAFRFLRSMCIYCHHFRTARREIHRFACMLKLLQYGLLHEAQLIDAISESELGGEKLKSMRLPDIPNMDDEAEDEGSTTDVTMRAREAYVRQVLKEHRTRLSAGDIKRAKHEGAAEMRRALLKELFATLVKEKRCKSCDGISPTLRKDRYVKIFERGLSSKDKATMAQAGRKSRDALTMTNKNKKDADGEDEGVADMESEQEPEDEGEGDSLDEGGDVAMKDAETETQTKSKTKASAPQRFLNSMEVKGRLDLLFQAEREIMSLIFNTRPPTKASRSKPITADIFFIHTLMVPPNRMRPEARMGENQITEAEQNSLYKKIIEKSSAVGQISREIALGKKAVVQEGRRPRDLNHLYQAWTELQEAVNSLMDRDKNPIQGNAGKRNEEGIKQKLEKKEGLFRKNMMGKRVNFAARSVISPDPNIETSEIGVPPVFAVKLTYPEPVTHFNFKDLQQAVINGVEKWPGAAAIENENGQVVNLRNKSLEERVALANTLLAPSTNSFANLRGKKVLRHLTNGDVVLMNRQPTLHKPSMMGHRVRVLPGEKTLRMHYANCNSYNADFDGDEMNMHFPQNEIARAEALQLANTDSQYVSGTGGSPLRGLIQDHLSVSVILCNKDTFFSKGDYMQLVYAGLRPESGHITGEKILTVPPAMIKPRPLWTGKQVIDTVLKNIKPANCGDLWMQSGTKIKARSWGDHSPEEGEVAVRDGIFVHGILDKSQLGSSDGGLVHAVHEVYGPGVAAKLLSCLGRLLTRYLAMVAFTCGMDDLRMTPKGEQDRKELIKEAKHIGLEVAAKYVSLEEQKPTKDDPLLLERLEEVLRDDKKQEGLELLTNQRVAKLSSEITRVCLPAGLEKPFPHNHMQSMTISGAKGSTVNANLISCNLGQQTLEGRRVPVMISGRTLPSFRPFDTDARAGGYIVQRFLTGIRPQEYYFHHMAGREGLIDTAVKTSRSGYLQRCLVKGMEGLAVSYDSSVRDSDGSVVQFLYGEDSVDITKQKYLNDFEFVLRNLDSELPQLRFHEDGTQALFENKDEIIKRMKSAIRSIGTRNPQDPVTSKLEPSRYGFATSEKFFNHMMDYLKTNKHGLIKEKGSKEKAGQISRKTAEKILAAKYIRSLVEPGEAVGITAGQSVGEPSTQLTLNTFHLAGHSAKNVTLGVPRLREILMTASANISTPSMTLVLNEELSEQDGERFAKSISVLPLSHVTKDATVVEKVGVGIAHKVAKTFDIRLRFFESEEYSKMYAISISDVLGTVEKKFIPLLCKIIQKELKKIDKQKGSASAPEIGVKVGTIETAAATSSGDREARGGDDDDDDDEEDDAGGAKRRANRSEAVSYGPNDDDDDAIQRQLQRETEEADDGEDDDEAYGGSPRPERRRDDKSLEAEAASRVKEKNEDVASFKADTVGGEWVKFTLEYPASMPKLLMLNLVQEAVNKAVIQEIAHIGNATLEPIKKKDPATGEEVIKELLVHTEGVNLRAMQLYADYINPNKLQTNDIAQVLEFYGVEAARANIVRELSGVFDSHGIAVDKRHLSLIADYMTRNGGFSPFNRIGLTGNVSPFTKMSYETTVGFLKDAVMDGEWDPLMTPSSRLVVGKLGGLGTGAFDLLTQMATKPKITLFVDTVSPFAYAAYHILRNDPIFRNVEVEYIPIFLGGLMHKCGNTAPIKIKNKDKWINLERLRWSTLFSIPMFPGLPPDFPAPSLPIMRSLATLSPAQLTPALDLLFKKHWADGVATHKPEILKETLVELFGEEEASKVLERAKTVGKEALIRNTDRAFDEGAFGLPWFSVTNAKGEREGFWGFDHLGQVVGFLGLEGELKTARRGEGSKGWRAVL</sequence>
<evidence type="ECO:0000259" key="14">
    <source>
        <dbReference type="SMART" id="SM00663"/>
    </source>
</evidence>
<keyword evidence="6" id="KW-0479">Metal-binding</keyword>
<dbReference type="EC" id="2.7.7.6" evidence="12"/>
<dbReference type="InterPro" id="IPR036249">
    <property type="entry name" value="Thioredoxin-like_sf"/>
</dbReference>
<dbReference type="Gene3D" id="1.10.132.30">
    <property type="match status" value="1"/>
</dbReference>
<comment type="catalytic activity">
    <reaction evidence="11 12">
        <text>RNA(n) + a ribonucleoside 5'-triphosphate = RNA(n+1) + diphosphate</text>
        <dbReference type="Rhea" id="RHEA:21248"/>
        <dbReference type="Rhea" id="RHEA-COMP:14527"/>
        <dbReference type="Rhea" id="RHEA-COMP:17342"/>
        <dbReference type="ChEBI" id="CHEBI:33019"/>
        <dbReference type="ChEBI" id="CHEBI:61557"/>
        <dbReference type="ChEBI" id="CHEBI:140395"/>
        <dbReference type="EC" id="2.7.7.6"/>
    </reaction>
</comment>
<dbReference type="InterPro" id="IPR038120">
    <property type="entry name" value="Rpb1_funnel_sf"/>
</dbReference>
<feature type="compositionally biased region" description="Acidic residues" evidence="13">
    <location>
        <begin position="1442"/>
        <end position="1453"/>
    </location>
</feature>
<keyword evidence="9 12" id="KW-0804">Transcription</keyword>
<feature type="region of interest" description="Disordered" evidence="13">
    <location>
        <begin position="254"/>
        <end position="308"/>
    </location>
</feature>
<comment type="similarity">
    <text evidence="2 12">Belongs to the RNA polymerase beta' chain family.</text>
</comment>
<dbReference type="RefSeq" id="XP_062740315.1">
    <property type="nucleotide sequence ID" value="XM_062884063.1"/>
</dbReference>
<dbReference type="InterPro" id="IPR042102">
    <property type="entry name" value="RNA_pol_Rpb1_3_sf"/>
</dbReference>
<feature type="region of interest" description="Disordered" evidence="13">
    <location>
        <begin position="1381"/>
        <end position="1484"/>
    </location>
</feature>
<dbReference type="GeneID" id="87903832"/>
<dbReference type="InterPro" id="IPR007083">
    <property type="entry name" value="RNA_pol_Rpb1_4"/>
</dbReference>
<keyword evidence="3 12" id="KW-0240">DNA-directed RNA polymerase</keyword>
<comment type="function">
    <text evidence="12">DNA-dependent RNA polymerase catalyzes the transcription of DNA into RNA using the four ribonucleoside triphosphates as substrates.</text>
</comment>
<name>A0ABR0G6G3_9PEZI</name>
<evidence type="ECO:0000256" key="3">
    <source>
        <dbReference type="ARBA" id="ARBA00022478"/>
    </source>
</evidence>
<dbReference type="InterPro" id="IPR047107">
    <property type="entry name" value="DNA-dir_RNA_pol1_lsu_C"/>
</dbReference>
<dbReference type="InterPro" id="IPR044893">
    <property type="entry name" value="RNA_pol_Rpb1_clamp_domain"/>
</dbReference>
<proteinExistence type="inferred from homology"/>
<keyword evidence="16" id="KW-1185">Reference proteome</keyword>
<evidence type="ECO:0000256" key="8">
    <source>
        <dbReference type="ARBA" id="ARBA00022842"/>
    </source>
</evidence>
<protein>
    <recommendedName>
        <fullName evidence="12">DNA-directed RNA polymerase subunit</fullName>
        <ecNumber evidence="12">2.7.7.6</ecNumber>
    </recommendedName>
</protein>
<dbReference type="SMART" id="SM00663">
    <property type="entry name" value="RPOLA_N"/>
    <property type="match status" value="1"/>
</dbReference>
<dbReference type="Gene3D" id="2.40.40.20">
    <property type="match status" value="1"/>
</dbReference>
<feature type="compositionally biased region" description="Acidic residues" evidence="13">
    <location>
        <begin position="280"/>
        <end position="308"/>
    </location>
</feature>
<dbReference type="Proteomes" id="UP001323405">
    <property type="component" value="Unassembled WGS sequence"/>
</dbReference>
<feature type="compositionally biased region" description="Acidic residues" evidence="13">
    <location>
        <begin position="1397"/>
        <end position="1408"/>
    </location>
</feature>
<evidence type="ECO:0000256" key="2">
    <source>
        <dbReference type="ARBA" id="ARBA00006460"/>
    </source>
</evidence>
<dbReference type="EMBL" id="JAFFHA010000008">
    <property type="protein sequence ID" value="KAK4651340.1"/>
    <property type="molecule type" value="Genomic_DNA"/>
</dbReference>
<evidence type="ECO:0000256" key="10">
    <source>
        <dbReference type="ARBA" id="ARBA00023242"/>
    </source>
</evidence>
<evidence type="ECO:0000256" key="9">
    <source>
        <dbReference type="ARBA" id="ARBA00023163"/>
    </source>
</evidence>
<evidence type="ECO:0000256" key="7">
    <source>
        <dbReference type="ARBA" id="ARBA00022833"/>
    </source>
</evidence>
<dbReference type="Pfam" id="PF04998">
    <property type="entry name" value="RNA_pol_Rpb1_5"/>
    <property type="match status" value="1"/>
</dbReference>
<dbReference type="PANTHER" id="PTHR19376">
    <property type="entry name" value="DNA-DIRECTED RNA POLYMERASE"/>
    <property type="match status" value="1"/>
</dbReference>
<dbReference type="SUPFAM" id="SSF52833">
    <property type="entry name" value="Thioredoxin-like"/>
    <property type="match status" value="1"/>
</dbReference>
<evidence type="ECO:0000256" key="13">
    <source>
        <dbReference type="SAM" id="MobiDB-lite"/>
    </source>
</evidence>
<evidence type="ECO:0000313" key="16">
    <source>
        <dbReference type="Proteomes" id="UP001323405"/>
    </source>
</evidence>
<dbReference type="InterPro" id="IPR000722">
    <property type="entry name" value="RNA_pol_asu"/>
</dbReference>
<evidence type="ECO:0000256" key="6">
    <source>
        <dbReference type="ARBA" id="ARBA00022723"/>
    </source>
</evidence>
<dbReference type="Gene3D" id="3.40.30.10">
    <property type="entry name" value="Glutaredoxin"/>
    <property type="match status" value="1"/>
</dbReference>
<dbReference type="InterPro" id="IPR001853">
    <property type="entry name" value="DSBA-like_thioredoxin_dom"/>
</dbReference>
<evidence type="ECO:0000313" key="15">
    <source>
        <dbReference type="EMBL" id="KAK4651340.1"/>
    </source>
</evidence>
<dbReference type="Gene3D" id="1.10.357.120">
    <property type="match status" value="1"/>
</dbReference>
<dbReference type="Pfam" id="PF04997">
    <property type="entry name" value="RNA_pol_Rpb1_1"/>
    <property type="match status" value="1"/>
</dbReference>
<dbReference type="InterPro" id="IPR007080">
    <property type="entry name" value="RNA_pol_Rpb1_1"/>
</dbReference>
<dbReference type="CDD" id="cd02735">
    <property type="entry name" value="RNAP_I_Rpa1_C"/>
    <property type="match status" value="1"/>
</dbReference>
<organism evidence="15 16">
    <name type="scientific">Podospora pseudocomata</name>
    <dbReference type="NCBI Taxonomy" id="2093779"/>
    <lineage>
        <taxon>Eukaryota</taxon>
        <taxon>Fungi</taxon>
        <taxon>Dikarya</taxon>
        <taxon>Ascomycota</taxon>
        <taxon>Pezizomycotina</taxon>
        <taxon>Sordariomycetes</taxon>
        <taxon>Sordariomycetidae</taxon>
        <taxon>Sordariales</taxon>
        <taxon>Podosporaceae</taxon>
        <taxon>Podospora</taxon>
    </lineage>
</organism>
<keyword evidence="10" id="KW-0539">Nucleus</keyword>
<comment type="caution">
    <text evidence="15">The sequence shown here is derived from an EMBL/GenBank/DDBJ whole genome shotgun (WGS) entry which is preliminary data.</text>
</comment>
<keyword evidence="7" id="KW-0862">Zinc</keyword>
<reference evidence="15 16" key="1">
    <citation type="journal article" date="2023" name="bioRxiv">
        <title>High-quality genome assemblies of four members of thePodospora anserinaspecies complex.</title>
        <authorList>
            <person name="Ament-Velasquez S.L."/>
            <person name="Vogan A.A."/>
            <person name="Wallerman O."/>
            <person name="Hartmann F."/>
            <person name="Gautier V."/>
            <person name="Silar P."/>
            <person name="Giraud T."/>
            <person name="Johannesson H."/>
        </authorList>
    </citation>
    <scope>NUCLEOTIDE SEQUENCE [LARGE SCALE GENOMIC DNA]</scope>
    <source>
        <strain evidence="15 16">CBS 415.72m</strain>
    </source>
</reference>
<feature type="compositionally biased region" description="Basic and acidic residues" evidence="13">
    <location>
        <begin position="1459"/>
        <end position="1484"/>
    </location>
</feature>
<dbReference type="Gene3D" id="1.10.274.100">
    <property type="entry name" value="RNA polymerase Rpb1, domain 3"/>
    <property type="match status" value="1"/>
</dbReference>
<gene>
    <name evidence="15" type="ORF">QC762_0091710</name>
</gene>
<keyword evidence="8" id="KW-0460">Magnesium</keyword>
<dbReference type="PANTHER" id="PTHR19376:SF11">
    <property type="entry name" value="DNA-DIRECTED RNA POLYMERASE I SUBUNIT RPA1"/>
    <property type="match status" value="1"/>
</dbReference>
<dbReference type="InterPro" id="IPR007066">
    <property type="entry name" value="RNA_pol_Rpb1_3"/>
</dbReference>
<dbReference type="InterPro" id="IPR015699">
    <property type="entry name" value="DNA-dir_RNA_pol1_lsu_N"/>
</dbReference>
<dbReference type="Gene3D" id="3.30.1490.180">
    <property type="entry name" value="RNA polymerase ii"/>
    <property type="match status" value="1"/>
</dbReference>
<comment type="subcellular location">
    <subcellularLocation>
        <location evidence="1">Nucleus</location>
    </subcellularLocation>
</comment>
<dbReference type="InterPro" id="IPR045867">
    <property type="entry name" value="DNA-dir_RpoC_beta_prime"/>
</dbReference>
<dbReference type="Gene3D" id="4.10.860.120">
    <property type="entry name" value="RNA polymerase II, clamp domain"/>
    <property type="match status" value="1"/>
</dbReference>
<keyword evidence="4 12" id="KW-0808">Transferase</keyword>
<dbReference type="InterPro" id="IPR007081">
    <property type="entry name" value="RNA_pol_Rpb1_5"/>
</dbReference>
<keyword evidence="5 12" id="KW-0548">Nucleotidyltransferase</keyword>